<evidence type="ECO:0000256" key="2">
    <source>
        <dbReference type="ARBA" id="ARBA00022723"/>
    </source>
</evidence>
<comment type="caution">
    <text evidence="8">The sequence shown here is derived from an EMBL/GenBank/DDBJ whole genome shotgun (WGS) entry which is preliminary data.</text>
</comment>
<evidence type="ECO:0000256" key="1">
    <source>
        <dbReference type="ARBA" id="ARBA00001946"/>
    </source>
</evidence>
<keyword evidence="2 7" id="KW-0479">Metal-binding</keyword>
<dbReference type="SUPFAM" id="SSF56784">
    <property type="entry name" value="HAD-like"/>
    <property type="match status" value="1"/>
</dbReference>
<evidence type="ECO:0000256" key="7">
    <source>
        <dbReference type="PIRSR" id="PIRSR031051-3"/>
    </source>
</evidence>
<dbReference type="Proteomes" id="UP000631114">
    <property type="component" value="Unassembled WGS sequence"/>
</dbReference>
<evidence type="ECO:0000256" key="4">
    <source>
        <dbReference type="ARBA" id="ARBA00022842"/>
    </source>
</evidence>
<name>A0A835M2I5_9MAGN</name>
<feature type="binding site" evidence="7">
    <location>
        <position position="178"/>
    </location>
    <ligand>
        <name>Mg(2+)</name>
        <dbReference type="ChEBI" id="CHEBI:18420"/>
    </ligand>
</feature>
<keyword evidence="3" id="KW-0378">Hydrolase</keyword>
<evidence type="ECO:0000256" key="5">
    <source>
        <dbReference type="PIRSR" id="PIRSR031051-1"/>
    </source>
</evidence>
<feature type="active site" description="Proton donor" evidence="5">
    <location>
        <position position="11"/>
    </location>
</feature>
<proteinExistence type="predicted"/>
<dbReference type="NCBIfam" id="TIGR01489">
    <property type="entry name" value="DKMTPPase-SF"/>
    <property type="match status" value="1"/>
</dbReference>
<evidence type="ECO:0000313" key="8">
    <source>
        <dbReference type="EMBL" id="KAF9614017.1"/>
    </source>
</evidence>
<feature type="binding site" evidence="6">
    <location>
        <position position="95"/>
    </location>
    <ligand>
        <name>substrate</name>
    </ligand>
</feature>
<evidence type="ECO:0000256" key="3">
    <source>
        <dbReference type="ARBA" id="ARBA00022801"/>
    </source>
</evidence>
<feature type="binding site" evidence="6">
    <location>
        <position position="20"/>
    </location>
    <ligand>
        <name>substrate</name>
    </ligand>
</feature>
<feature type="active site" description="Nucleophile" evidence="5">
    <location>
        <position position="9"/>
    </location>
</feature>
<dbReference type="Pfam" id="PF06888">
    <property type="entry name" value="Put_Phosphatase"/>
    <property type="match status" value="1"/>
</dbReference>
<dbReference type="AlphaFoldDB" id="A0A835M2I5"/>
<dbReference type="InterPro" id="IPR006384">
    <property type="entry name" value="HAD_hydro_PyrdxlP_Pase-like"/>
</dbReference>
<feature type="binding site" evidence="7">
    <location>
        <position position="9"/>
    </location>
    <ligand>
        <name>Mg(2+)</name>
        <dbReference type="ChEBI" id="CHEBI:18420"/>
    </ligand>
</feature>
<dbReference type="Gene3D" id="3.40.50.1000">
    <property type="entry name" value="HAD superfamily/HAD-like"/>
    <property type="match status" value="1"/>
</dbReference>
<dbReference type="NCBIfam" id="TIGR01488">
    <property type="entry name" value="HAD-SF-IB"/>
    <property type="match status" value="1"/>
</dbReference>
<dbReference type="InterPro" id="IPR016965">
    <property type="entry name" value="Pase_PHOSPHO-typ"/>
</dbReference>
<dbReference type="PIRSF" id="PIRSF031051">
    <property type="entry name" value="PyrdxlP_Pase_PHOSPHO2"/>
    <property type="match status" value="1"/>
</dbReference>
<dbReference type="GO" id="GO:0046872">
    <property type="term" value="F:metal ion binding"/>
    <property type="evidence" value="ECO:0007669"/>
    <property type="project" value="UniProtKB-KW"/>
</dbReference>
<dbReference type="OrthoDB" id="10267182at2759"/>
<keyword evidence="9" id="KW-1185">Reference proteome</keyword>
<organism evidence="8 9">
    <name type="scientific">Coptis chinensis</name>
    <dbReference type="NCBI Taxonomy" id="261450"/>
    <lineage>
        <taxon>Eukaryota</taxon>
        <taxon>Viridiplantae</taxon>
        <taxon>Streptophyta</taxon>
        <taxon>Embryophyta</taxon>
        <taxon>Tracheophyta</taxon>
        <taxon>Spermatophyta</taxon>
        <taxon>Magnoliopsida</taxon>
        <taxon>Ranunculales</taxon>
        <taxon>Ranunculaceae</taxon>
        <taxon>Coptidoideae</taxon>
        <taxon>Coptis</taxon>
    </lineage>
</organism>
<dbReference type="InterPro" id="IPR036412">
    <property type="entry name" value="HAD-like_sf"/>
</dbReference>
<dbReference type="PANTHER" id="PTHR20889:SF19">
    <property type="entry name" value="THIAMINE PHOSPHATE PHOSPHATASE-LIKE PROTEIN"/>
    <property type="match status" value="1"/>
</dbReference>
<gene>
    <name evidence="8" type="ORF">IFM89_014817</name>
</gene>
<evidence type="ECO:0000256" key="6">
    <source>
        <dbReference type="PIRSR" id="PIRSR031051-2"/>
    </source>
</evidence>
<dbReference type="GO" id="GO:0016791">
    <property type="term" value="F:phosphatase activity"/>
    <property type="evidence" value="ECO:0007669"/>
    <property type="project" value="InterPro"/>
</dbReference>
<feature type="binding site" evidence="7">
    <location>
        <position position="11"/>
    </location>
    <ligand>
        <name>Mg(2+)</name>
        <dbReference type="ChEBI" id="CHEBI:18420"/>
    </ligand>
</feature>
<evidence type="ECO:0000313" key="9">
    <source>
        <dbReference type="Proteomes" id="UP000631114"/>
    </source>
</evidence>
<protein>
    <submittedName>
        <fullName evidence="8">Uncharacterized protein</fullName>
    </submittedName>
</protein>
<comment type="cofactor">
    <cofactor evidence="1 7">
        <name>Mg(2+)</name>
        <dbReference type="ChEBI" id="CHEBI:18420"/>
    </cofactor>
</comment>
<accession>A0A835M2I5</accession>
<dbReference type="EMBL" id="JADFTS010000003">
    <property type="protein sequence ID" value="KAF9614017.1"/>
    <property type="molecule type" value="Genomic_DNA"/>
</dbReference>
<dbReference type="InterPro" id="IPR023214">
    <property type="entry name" value="HAD_sf"/>
</dbReference>
<reference evidence="8 9" key="1">
    <citation type="submission" date="2020-10" db="EMBL/GenBank/DDBJ databases">
        <title>The Coptis chinensis genome and diversification of protoberbering-type alkaloids.</title>
        <authorList>
            <person name="Wang B."/>
            <person name="Shu S."/>
            <person name="Song C."/>
            <person name="Liu Y."/>
        </authorList>
    </citation>
    <scope>NUCLEOTIDE SEQUENCE [LARGE SCALE GENOMIC DNA]</scope>
    <source>
        <strain evidence="8">HL-2020</strain>
        <tissue evidence="8">Leaf</tissue>
    </source>
</reference>
<keyword evidence="4 7" id="KW-0460">Magnesium</keyword>
<dbReference type="PANTHER" id="PTHR20889">
    <property type="entry name" value="PHOSPHATASE, ORPHAN 1, 2"/>
    <property type="match status" value="1"/>
</dbReference>
<sequence length="279" mass="31465">MAGIEVVFDFDKTIIDDDSDRWVVEQLGLTDLFIKLVPTLPWNILMDRMMKELHSQGRTIKDIAECLKRTPLHPKIISAIKSAHSLGCELRIVSDANHFFIETILEHHGLMDCFAEINTNPSLVDEEGKLRILPFHDFNSSPHGCDRCPPNMCKGLVIERIRASAFTKGKNRIIYIGDGKGDYCSCLKLKEEDYIMPRKDYPLGDLIRTNSSLIKAGVHEWSDGEELERILLHLINTVKSEDHSTNIGNFSPLTSVDLNSHAVALSAQEPFHAVIEVPH</sequence>